<accession>A0A5N6E6V2</accession>
<evidence type="ECO:0000313" key="3">
    <source>
        <dbReference type="Proteomes" id="UP000326799"/>
    </source>
</evidence>
<organism evidence="2 3">
    <name type="scientific">Aspergillus novoparasiticus</name>
    <dbReference type="NCBI Taxonomy" id="986946"/>
    <lineage>
        <taxon>Eukaryota</taxon>
        <taxon>Fungi</taxon>
        <taxon>Dikarya</taxon>
        <taxon>Ascomycota</taxon>
        <taxon>Pezizomycotina</taxon>
        <taxon>Eurotiomycetes</taxon>
        <taxon>Eurotiomycetidae</taxon>
        <taxon>Eurotiales</taxon>
        <taxon>Aspergillaceae</taxon>
        <taxon>Aspergillus</taxon>
        <taxon>Aspergillus subgen. Circumdati</taxon>
    </lineage>
</organism>
<keyword evidence="1" id="KW-0732">Signal</keyword>
<reference evidence="2 3" key="1">
    <citation type="submission" date="2019-04" db="EMBL/GenBank/DDBJ databases">
        <title>Fungal friends and foes A comparative genomics study of 23 Aspergillus species from section Flavi.</title>
        <authorList>
            <consortium name="DOE Joint Genome Institute"/>
            <person name="Kjaerbolling I."/>
            <person name="Vesth T.C."/>
            <person name="Frisvad J.C."/>
            <person name="Nybo J.L."/>
            <person name="Theobald S."/>
            <person name="Kildgaard S."/>
            <person name="Petersen T.I."/>
            <person name="Kuo A."/>
            <person name="Sato A."/>
            <person name="Lyhne E.K."/>
            <person name="Kogle M.E."/>
            <person name="Wiebenga A."/>
            <person name="Kun R.S."/>
            <person name="Lubbers R.J."/>
            <person name="Makela M.R."/>
            <person name="Barry K."/>
            <person name="Chovatia M."/>
            <person name="Clum A."/>
            <person name="Daum C."/>
            <person name="Haridas S."/>
            <person name="He G."/>
            <person name="LaButti K."/>
            <person name="Lipzen A."/>
            <person name="Mondo S."/>
            <person name="Pangilinan J."/>
            <person name="Riley R."/>
            <person name="Salamov A."/>
            <person name="Simmons B.A."/>
            <person name="Magnuson J.K."/>
            <person name="Henrissat B."/>
            <person name="Mortensen U.H."/>
            <person name="Larsen T.O."/>
            <person name="De vries R.P."/>
            <person name="Grigoriev I.V."/>
            <person name="Machida M."/>
            <person name="Baker S.E."/>
            <person name="Andersen M.R."/>
        </authorList>
    </citation>
    <scope>NUCLEOTIDE SEQUENCE [LARGE SCALE GENOMIC DNA]</scope>
    <source>
        <strain evidence="2 3">CBS 126849</strain>
    </source>
</reference>
<feature type="signal peptide" evidence="1">
    <location>
        <begin position="1"/>
        <end position="16"/>
    </location>
</feature>
<proteinExistence type="predicted"/>
<dbReference type="EMBL" id="ML733706">
    <property type="protein sequence ID" value="KAB8213098.1"/>
    <property type="molecule type" value="Genomic_DNA"/>
</dbReference>
<name>A0A5N6E6V2_9EURO</name>
<protein>
    <submittedName>
        <fullName evidence="2">Uncharacterized protein</fullName>
    </submittedName>
</protein>
<sequence length="160" mass="18485">MLYSLIAATLVAVAQALPETLATGNMPPRWLYDSALGRYTLSNVANMQYKATDKRSPSWSYWLNEREHIERLLHDMANTLPQNLQSQFVDRFQLQGARDDRGILSPYIGDMKTMKQINNADLENELQKARDEVLSNEYFTYNIRVMYPSTAVDKDINIFE</sequence>
<evidence type="ECO:0000313" key="2">
    <source>
        <dbReference type="EMBL" id="KAB8213098.1"/>
    </source>
</evidence>
<keyword evidence="3" id="KW-1185">Reference proteome</keyword>
<feature type="chain" id="PRO_5024938740" evidence="1">
    <location>
        <begin position="17"/>
        <end position="160"/>
    </location>
</feature>
<dbReference type="Proteomes" id="UP000326799">
    <property type="component" value="Unassembled WGS sequence"/>
</dbReference>
<dbReference type="AlphaFoldDB" id="A0A5N6E6V2"/>
<evidence type="ECO:0000256" key="1">
    <source>
        <dbReference type="SAM" id="SignalP"/>
    </source>
</evidence>
<gene>
    <name evidence="2" type="ORF">BDV33DRAFT_210533</name>
</gene>